<proteinExistence type="predicted"/>
<name>A0ABU2R9N0_9ACTN</name>
<dbReference type="Proteomes" id="UP001183610">
    <property type="component" value="Unassembled WGS sequence"/>
</dbReference>
<gene>
    <name evidence="2" type="ORF">RM698_30285</name>
</gene>
<reference evidence="3" key="1">
    <citation type="submission" date="2023-07" db="EMBL/GenBank/DDBJ databases">
        <title>30 novel species of actinomycetes from the DSMZ collection.</title>
        <authorList>
            <person name="Nouioui I."/>
        </authorList>
    </citation>
    <scope>NUCLEOTIDE SEQUENCE [LARGE SCALE GENOMIC DNA]</scope>
    <source>
        <strain evidence="3">DSM 41979</strain>
    </source>
</reference>
<feature type="region of interest" description="Disordered" evidence="1">
    <location>
        <begin position="397"/>
        <end position="422"/>
    </location>
</feature>
<organism evidence="2 3">
    <name type="scientific">Streptomyces evansiae</name>
    <dbReference type="NCBI Taxonomy" id="3075535"/>
    <lineage>
        <taxon>Bacteria</taxon>
        <taxon>Bacillati</taxon>
        <taxon>Actinomycetota</taxon>
        <taxon>Actinomycetes</taxon>
        <taxon>Kitasatosporales</taxon>
        <taxon>Streptomycetaceae</taxon>
        <taxon>Streptomyces</taxon>
    </lineage>
</organism>
<keyword evidence="3" id="KW-1185">Reference proteome</keyword>
<dbReference type="RefSeq" id="WP_010267454.1">
    <property type="nucleotide sequence ID" value="NZ_JAVRET010000125.1"/>
</dbReference>
<evidence type="ECO:0000313" key="3">
    <source>
        <dbReference type="Proteomes" id="UP001183610"/>
    </source>
</evidence>
<comment type="caution">
    <text evidence="2">The sequence shown here is derived from an EMBL/GenBank/DDBJ whole genome shotgun (WGS) entry which is preliminary data.</text>
</comment>
<dbReference type="EMBL" id="JAVRET010000125">
    <property type="protein sequence ID" value="MDT0413320.1"/>
    <property type="molecule type" value="Genomic_DNA"/>
</dbReference>
<protein>
    <submittedName>
        <fullName evidence="2">Uncharacterized protein</fullName>
    </submittedName>
</protein>
<sequence length="422" mass="45263">MDDEIQLQLIADGDGLTVVGDAADVEWFLREEGLPSSDPGTRWFTHALGVGSVLAEIGAEHAARSARWVKLTPESAGLLKKHGLRRNAKTGLSTGVLKGPKGQVRGFLEFTPSPRSLLSNPAALANAGKLMAQLAMQQSMKEITDYLAVIDKKVDGILRAQKDGELARMIGVGYSLDEAMKIREIKGRVDEITWSKVAGAPDVVHATTACALSRLDALAERLESPAKVGELATAVREAAPEVREWLAVLARCFQLRDAHAVLELDRVLETAPEDLDAHRLALKAARQTRLEDITRCAERLLLRMEKAAGAANAKVLLHPAGSPAVVESSNRVTDSVLEFCGRLGIELGSQSAEARRWGKAATELRDELKGKALETGTKSAAVVVTLGSGISTKKDKLSSGIAERVRRMREGKGPGKEPDANS</sequence>
<accession>A0ABU2R9N0</accession>
<evidence type="ECO:0000256" key="1">
    <source>
        <dbReference type="SAM" id="MobiDB-lite"/>
    </source>
</evidence>
<evidence type="ECO:0000313" key="2">
    <source>
        <dbReference type="EMBL" id="MDT0413320.1"/>
    </source>
</evidence>